<protein>
    <recommendedName>
        <fullName evidence="3">Reverse transcriptase</fullName>
    </recommendedName>
</protein>
<sequence length="203" mass="22867">MCVEGLSSILKRAESQEVAFGIKIARSAPKISDLLFADDSILFCRSNIQGCNAIKEALDQYQNISGQQAWRIQTNKSPLLTQLFQAKYFPRTSFLDSSLGHSPSYVWHSIHWGKSLLKTGLCKRIGNGANTSILDRWIPNHRFIPSQIPISLVHVSDLLLPNGDWNIPLLQTHFQQDTINDILSLPPPDLSQPDSYFWQHSPS</sequence>
<evidence type="ECO:0000313" key="1">
    <source>
        <dbReference type="EnsemblPlants" id="cds.evm.model.05.1542"/>
    </source>
</evidence>
<accession>A0A803PLR0</accession>
<organism evidence="1 2">
    <name type="scientific">Cannabis sativa</name>
    <name type="common">Hemp</name>
    <name type="synonym">Marijuana</name>
    <dbReference type="NCBI Taxonomy" id="3483"/>
    <lineage>
        <taxon>Eukaryota</taxon>
        <taxon>Viridiplantae</taxon>
        <taxon>Streptophyta</taxon>
        <taxon>Embryophyta</taxon>
        <taxon>Tracheophyta</taxon>
        <taxon>Spermatophyta</taxon>
        <taxon>Magnoliopsida</taxon>
        <taxon>eudicotyledons</taxon>
        <taxon>Gunneridae</taxon>
        <taxon>Pentapetalae</taxon>
        <taxon>rosids</taxon>
        <taxon>fabids</taxon>
        <taxon>Rosales</taxon>
        <taxon>Cannabaceae</taxon>
        <taxon>Cannabis</taxon>
    </lineage>
</organism>
<dbReference type="Gramene" id="evm.model.05.1542">
    <property type="protein sequence ID" value="cds.evm.model.05.1542"/>
    <property type="gene ID" value="evm.TU.05.1542"/>
</dbReference>
<dbReference type="Proteomes" id="UP000596661">
    <property type="component" value="Chromosome 5"/>
</dbReference>
<keyword evidence="2" id="KW-1185">Reference proteome</keyword>
<reference evidence="1" key="2">
    <citation type="submission" date="2021-03" db="UniProtKB">
        <authorList>
            <consortium name="EnsemblPlants"/>
        </authorList>
    </citation>
    <scope>IDENTIFICATION</scope>
</reference>
<dbReference type="EnsemblPlants" id="evm.model.05.1542">
    <property type="protein sequence ID" value="cds.evm.model.05.1542"/>
    <property type="gene ID" value="evm.TU.05.1542"/>
</dbReference>
<evidence type="ECO:0000313" key="2">
    <source>
        <dbReference type="Proteomes" id="UP000596661"/>
    </source>
</evidence>
<name>A0A803PLR0_CANSA</name>
<evidence type="ECO:0008006" key="3">
    <source>
        <dbReference type="Google" id="ProtNLM"/>
    </source>
</evidence>
<dbReference type="EMBL" id="UZAU01000542">
    <property type="status" value="NOT_ANNOTATED_CDS"/>
    <property type="molecule type" value="Genomic_DNA"/>
</dbReference>
<proteinExistence type="predicted"/>
<reference evidence="1" key="1">
    <citation type="submission" date="2018-11" db="EMBL/GenBank/DDBJ databases">
        <authorList>
            <person name="Grassa J C."/>
        </authorList>
    </citation>
    <scope>NUCLEOTIDE SEQUENCE [LARGE SCALE GENOMIC DNA]</scope>
</reference>
<dbReference type="AlphaFoldDB" id="A0A803PLR0"/>